<proteinExistence type="predicted"/>
<reference evidence="1 2" key="1">
    <citation type="submission" date="2022-06" db="EMBL/GenBank/DDBJ databases">
        <title>Roseomonas CN29.</title>
        <authorList>
            <person name="Cheng Y."/>
            <person name="He X."/>
        </authorList>
    </citation>
    <scope>NUCLEOTIDE SEQUENCE [LARGE SCALE GENOMIC DNA]</scope>
    <source>
        <strain evidence="1 2">CN29</strain>
    </source>
</reference>
<dbReference type="Gene3D" id="3.40.190.290">
    <property type="match status" value="1"/>
</dbReference>
<accession>A0ABT1X5T3</accession>
<dbReference type="SUPFAM" id="SSF53850">
    <property type="entry name" value="Periplasmic binding protein-like II"/>
    <property type="match status" value="1"/>
</dbReference>
<sequence length="149" mass="15744">MGLRARPDQGLKCLGHLGRAHDHVGSPEIDGVAVRHSLHRFGEQALPVRSEIALAEASSVIGLSRAIAGQIGMLVGGLGVSQTYASVARHLVQSGALLPVLEDCTDGALPISVVNALTKRLNARVRTFVDWVKERLSSEQSRAADPLVA</sequence>
<dbReference type="RefSeq" id="WP_257716763.1">
    <property type="nucleotide sequence ID" value="NZ_JANJOU010000010.1"/>
</dbReference>
<organism evidence="1 2">
    <name type="scientific">Roseomonas populi</name>
    <dbReference type="NCBI Taxonomy" id="3121582"/>
    <lineage>
        <taxon>Bacteria</taxon>
        <taxon>Pseudomonadati</taxon>
        <taxon>Pseudomonadota</taxon>
        <taxon>Alphaproteobacteria</taxon>
        <taxon>Acetobacterales</taxon>
        <taxon>Roseomonadaceae</taxon>
        <taxon>Roseomonas</taxon>
    </lineage>
</organism>
<keyword evidence="2" id="KW-1185">Reference proteome</keyword>
<evidence type="ECO:0000313" key="1">
    <source>
        <dbReference type="EMBL" id="MCR0983094.1"/>
    </source>
</evidence>
<evidence type="ECO:0000313" key="2">
    <source>
        <dbReference type="Proteomes" id="UP001524642"/>
    </source>
</evidence>
<gene>
    <name evidence="1" type="ORF">NRP21_13640</name>
</gene>
<dbReference type="EMBL" id="JANJOU010000010">
    <property type="protein sequence ID" value="MCR0983094.1"/>
    <property type="molecule type" value="Genomic_DNA"/>
</dbReference>
<comment type="caution">
    <text evidence="1">The sequence shown here is derived from an EMBL/GenBank/DDBJ whole genome shotgun (WGS) entry which is preliminary data.</text>
</comment>
<evidence type="ECO:0008006" key="3">
    <source>
        <dbReference type="Google" id="ProtNLM"/>
    </source>
</evidence>
<dbReference type="Proteomes" id="UP001524642">
    <property type="component" value="Unassembled WGS sequence"/>
</dbReference>
<name>A0ABT1X5T3_9PROT</name>
<protein>
    <recommendedName>
        <fullName evidence="3">LysR substrate-binding domain-containing protein</fullName>
    </recommendedName>
</protein>